<evidence type="ECO:0000256" key="7">
    <source>
        <dbReference type="RuleBase" id="RU363032"/>
    </source>
</evidence>
<dbReference type="InterPro" id="IPR043429">
    <property type="entry name" value="ArtM/GltK/GlnP/TcyL/YhdX-like"/>
</dbReference>
<keyword evidence="11" id="KW-1185">Reference proteome</keyword>
<evidence type="ECO:0000259" key="9">
    <source>
        <dbReference type="PROSITE" id="PS50928"/>
    </source>
</evidence>
<evidence type="ECO:0000256" key="6">
    <source>
        <dbReference type="ARBA" id="ARBA00023136"/>
    </source>
</evidence>
<evidence type="ECO:0000256" key="2">
    <source>
        <dbReference type="ARBA" id="ARBA00022448"/>
    </source>
</evidence>
<gene>
    <name evidence="10" type="ORF">ACFOUW_16785</name>
</gene>
<feature type="transmembrane region" description="Helical" evidence="7">
    <location>
        <begin position="52"/>
        <end position="74"/>
    </location>
</feature>
<proteinExistence type="inferred from homology"/>
<comment type="subcellular location">
    <subcellularLocation>
        <location evidence="1 7">Cell membrane</location>
        <topology evidence="1 7">Multi-pass membrane protein</topology>
    </subcellularLocation>
</comment>
<keyword evidence="5 7" id="KW-1133">Transmembrane helix</keyword>
<protein>
    <submittedName>
        <fullName evidence="10">Amino acid ABC transporter permease</fullName>
    </submittedName>
</protein>
<feature type="domain" description="ABC transmembrane type-1" evidence="9">
    <location>
        <begin position="96"/>
        <end position="283"/>
    </location>
</feature>
<evidence type="ECO:0000256" key="5">
    <source>
        <dbReference type="ARBA" id="ARBA00022989"/>
    </source>
</evidence>
<reference evidence="11" key="1">
    <citation type="journal article" date="2019" name="Int. J. Syst. Evol. Microbiol.">
        <title>The Global Catalogue of Microorganisms (GCM) 10K type strain sequencing project: providing services to taxonomists for standard genome sequencing and annotation.</title>
        <authorList>
            <consortium name="The Broad Institute Genomics Platform"/>
            <consortium name="The Broad Institute Genome Sequencing Center for Infectious Disease"/>
            <person name="Wu L."/>
            <person name="Ma J."/>
        </authorList>
    </citation>
    <scope>NUCLEOTIDE SEQUENCE [LARGE SCALE GENOMIC DNA]</scope>
    <source>
        <strain evidence="11">CGMCC 4.7241</strain>
    </source>
</reference>
<dbReference type="CDD" id="cd06261">
    <property type="entry name" value="TM_PBP2"/>
    <property type="match status" value="1"/>
</dbReference>
<dbReference type="Pfam" id="PF00528">
    <property type="entry name" value="BPD_transp_1"/>
    <property type="match status" value="1"/>
</dbReference>
<dbReference type="RefSeq" id="WP_205118792.1">
    <property type="nucleotide sequence ID" value="NZ_JAFBCM010000001.1"/>
</dbReference>
<comment type="similarity">
    <text evidence="7">Belongs to the binding-protein-dependent transport system permease family.</text>
</comment>
<sequence>MSQQTAQPAPKPDPKGKKAPKAKKAKRVRQPKVSQSSVLFDVPGPKARRRNLIGGILAGLAIAYVLWLVLRLLYEREQITWDKWTPFANLGIIRSLGEALGLTLLAAVVSIACALVFGAVFAAGRLSDHRWLRWPSIAIVEFFRAIPLVLLIIFLFIAYGNVTERFGALVIALTLYNGSVLAEIFRAGILAVPRGQGEAGYAIGLRKSGVMIRILVPQAISTMLPAIISQCVVALKDTALGLVISAPDVVSVARRIAINPQYDNILAVGLVLAAIFIAINYGLSRLAGWLEARQRRKGRAVVQVTNIPDAGMGGAATG</sequence>
<dbReference type="NCBIfam" id="TIGR01726">
    <property type="entry name" value="HEQRo_perm_3TM"/>
    <property type="match status" value="1"/>
</dbReference>
<comment type="caution">
    <text evidence="10">The sequence shown here is derived from an EMBL/GenBank/DDBJ whole genome shotgun (WGS) entry which is preliminary data.</text>
</comment>
<evidence type="ECO:0000256" key="4">
    <source>
        <dbReference type="ARBA" id="ARBA00022692"/>
    </source>
</evidence>
<dbReference type="PROSITE" id="PS50928">
    <property type="entry name" value="ABC_TM1"/>
    <property type="match status" value="1"/>
</dbReference>
<dbReference type="InterPro" id="IPR000515">
    <property type="entry name" value="MetI-like"/>
</dbReference>
<evidence type="ECO:0000256" key="3">
    <source>
        <dbReference type="ARBA" id="ARBA00022475"/>
    </source>
</evidence>
<feature type="transmembrane region" description="Helical" evidence="7">
    <location>
        <begin position="166"/>
        <end position="189"/>
    </location>
</feature>
<dbReference type="PANTHER" id="PTHR30614">
    <property type="entry name" value="MEMBRANE COMPONENT OF AMINO ACID ABC TRANSPORTER"/>
    <property type="match status" value="1"/>
</dbReference>
<feature type="transmembrane region" description="Helical" evidence="7">
    <location>
        <begin position="265"/>
        <end position="287"/>
    </location>
</feature>
<dbReference type="Proteomes" id="UP001595699">
    <property type="component" value="Unassembled WGS sequence"/>
</dbReference>
<keyword evidence="3" id="KW-1003">Cell membrane</keyword>
<feature type="transmembrane region" description="Helical" evidence="7">
    <location>
        <begin position="99"/>
        <end position="121"/>
    </location>
</feature>
<dbReference type="Gene3D" id="1.10.3720.10">
    <property type="entry name" value="MetI-like"/>
    <property type="match status" value="1"/>
</dbReference>
<evidence type="ECO:0000313" key="11">
    <source>
        <dbReference type="Proteomes" id="UP001595699"/>
    </source>
</evidence>
<keyword evidence="6 7" id="KW-0472">Membrane</keyword>
<feature type="transmembrane region" description="Helical" evidence="7">
    <location>
        <begin position="142"/>
        <end position="160"/>
    </location>
</feature>
<feature type="compositionally biased region" description="Basic residues" evidence="8">
    <location>
        <begin position="17"/>
        <end position="30"/>
    </location>
</feature>
<evidence type="ECO:0000256" key="8">
    <source>
        <dbReference type="SAM" id="MobiDB-lite"/>
    </source>
</evidence>
<feature type="region of interest" description="Disordered" evidence="8">
    <location>
        <begin position="1"/>
        <end position="36"/>
    </location>
</feature>
<evidence type="ECO:0000256" key="1">
    <source>
        <dbReference type="ARBA" id="ARBA00004651"/>
    </source>
</evidence>
<dbReference type="InterPro" id="IPR010065">
    <property type="entry name" value="AA_ABC_transptr_permease_3TM"/>
</dbReference>
<dbReference type="EMBL" id="JBHRZH010000015">
    <property type="protein sequence ID" value="MFC3762500.1"/>
    <property type="molecule type" value="Genomic_DNA"/>
</dbReference>
<organism evidence="10 11">
    <name type="scientific">Tenggerimyces flavus</name>
    <dbReference type="NCBI Taxonomy" id="1708749"/>
    <lineage>
        <taxon>Bacteria</taxon>
        <taxon>Bacillati</taxon>
        <taxon>Actinomycetota</taxon>
        <taxon>Actinomycetes</taxon>
        <taxon>Propionibacteriales</taxon>
        <taxon>Nocardioidaceae</taxon>
        <taxon>Tenggerimyces</taxon>
    </lineage>
</organism>
<evidence type="ECO:0000313" key="10">
    <source>
        <dbReference type="EMBL" id="MFC3762500.1"/>
    </source>
</evidence>
<name>A0ABV7YB18_9ACTN</name>
<dbReference type="PANTHER" id="PTHR30614:SF21">
    <property type="entry name" value="AMINO ACID ABC TRANSPORTER PERMEASE"/>
    <property type="match status" value="1"/>
</dbReference>
<dbReference type="InterPro" id="IPR035906">
    <property type="entry name" value="MetI-like_sf"/>
</dbReference>
<keyword evidence="2 7" id="KW-0813">Transport</keyword>
<dbReference type="SUPFAM" id="SSF161098">
    <property type="entry name" value="MetI-like"/>
    <property type="match status" value="1"/>
</dbReference>
<accession>A0ABV7YB18</accession>
<keyword evidence="4 7" id="KW-0812">Transmembrane</keyword>